<name>A0ABC8K0K6_ERUVS</name>
<evidence type="ECO:0000313" key="2">
    <source>
        <dbReference type="EMBL" id="CAH8350244.1"/>
    </source>
</evidence>
<gene>
    <name evidence="2" type="ORF">ERUC_LOCUS17957</name>
</gene>
<evidence type="ECO:0000313" key="3">
    <source>
        <dbReference type="Proteomes" id="UP001642260"/>
    </source>
</evidence>
<sequence>MKLFAYHLAPINGRGGRFHLQPCSGVPIVEWNPLGSSGAGKSASLGPEPFSNTASGGPVEGVEEDPMESFNRANEAISTRKGTVAPIVSGDEVMIIGSSCKTVIKSEAVSSSPGRRSRGRMAARLTPQAFDAECATGGLSNVLEDLNTRVFSQENIPLPGEGPAEVILAHVSALLSWILLGDLSRRFSPYCIIWEFDCQRRMCPSSRRKPRSFPGSYLRRKAGGRSRGWNCMIYRPRSRRLKI</sequence>
<organism evidence="2 3">
    <name type="scientific">Eruca vesicaria subsp. sativa</name>
    <name type="common">Garden rocket</name>
    <name type="synonym">Eruca sativa</name>
    <dbReference type="NCBI Taxonomy" id="29727"/>
    <lineage>
        <taxon>Eukaryota</taxon>
        <taxon>Viridiplantae</taxon>
        <taxon>Streptophyta</taxon>
        <taxon>Embryophyta</taxon>
        <taxon>Tracheophyta</taxon>
        <taxon>Spermatophyta</taxon>
        <taxon>Magnoliopsida</taxon>
        <taxon>eudicotyledons</taxon>
        <taxon>Gunneridae</taxon>
        <taxon>Pentapetalae</taxon>
        <taxon>rosids</taxon>
        <taxon>malvids</taxon>
        <taxon>Brassicales</taxon>
        <taxon>Brassicaceae</taxon>
        <taxon>Brassiceae</taxon>
        <taxon>Eruca</taxon>
    </lineage>
</organism>
<dbReference type="Proteomes" id="UP001642260">
    <property type="component" value="Unassembled WGS sequence"/>
</dbReference>
<evidence type="ECO:0000256" key="1">
    <source>
        <dbReference type="SAM" id="MobiDB-lite"/>
    </source>
</evidence>
<reference evidence="2 3" key="1">
    <citation type="submission" date="2022-03" db="EMBL/GenBank/DDBJ databases">
        <authorList>
            <person name="Macdonald S."/>
            <person name="Ahmed S."/>
            <person name="Newling K."/>
        </authorList>
    </citation>
    <scope>NUCLEOTIDE SEQUENCE [LARGE SCALE GENOMIC DNA]</scope>
</reference>
<feature type="region of interest" description="Disordered" evidence="1">
    <location>
        <begin position="38"/>
        <end position="65"/>
    </location>
</feature>
<protein>
    <submittedName>
        <fullName evidence="2">Uncharacterized protein</fullName>
    </submittedName>
</protein>
<comment type="caution">
    <text evidence="2">The sequence shown here is derived from an EMBL/GenBank/DDBJ whole genome shotgun (WGS) entry which is preliminary data.</text>
</comment>
<proteinExistence type="predicted"/>
<dbReference type="AlphaFoldDB" id="A0ABC8K0K6"/>
<keyword evidence="3" id="KW-1185">Reference proteome</keyword>
<dbReference type="EMBL" id="CAKOAT010165933">
    <property type="protein sequence ID" value="CAH8350244.1"/>
    <property type="molecule type" value="Genomic_DNA"/>
</dbReference>
<accession>A0ABC8K0K6</accession>